<accession>A0A839UXY5</accession>
<reference evidence="2 3" key="1">
    <citation type="submission" date="2020-08" db="EMBL/GenBank/DDBJ databases">
        <title>Genomic Encyclopedia of Type Strains, Phase III (KMG-III): the genomes of soil and plant-associated and newly described type strains.</title>
        <authorList>
            <person name="Whitman W."/>
        </authorList>
    </citation>
    <scope>NUCLEOTIDE SEQUENCE [LARGE SCALE GENOMIC DNA]</scope>
    <source>
        <strain evidence="2 3">CECT 8571</strain>
    </source>
</reference>
<dbReference type="Proteomes" id="UP000559987">
    <property type="component" value="Unassembled WGS sequence"/>
</dbReference>
<dbReference type="AlphaFoldDB" id="A0A839UXY5"/>
<evidence type="ECO:0000313" key="2">
    <source>
        <dbReference type="EMBL" id="MBB3170217.1"/>
    </source>
</evidence>
<dbReference type="EMBL" id="JACHXZ010000010">
    <property type="protein sequence ID" value="MBB3170217.1"/>
    <property type="molecule type" value="Genomic_DNA"/>
</dbReference>
<comment type="caution">
    <text evidence="2">The sequence shown here is derived from an EMBL/GenBank/DDBJ whole genome shotgun (WGS) entry which is preliminary data.</text>
</comment>
<evidence type="ECO:0000256" key="1">
    <source>
        <dbReference type="SAM" id="SignalP"/>
    </source>
</evidence>
<evidence type="ECO:0000313" key="3">
    <source>
        <dbReference type="Proteomes" id="UP000559987"/>
    </source>
</evidence>
<keyword evidence="1" id="KW-0732">Signal</keyword>
<protein>
    <submittedName>
        <fullName evidence="2">Uncharacterized protein</fullName>
    </submittedName>
</protein>
<proteinExistence type="predicted"/>
<feature type="signal peptide" evidence="1">
    <location>
        <begin position="1"/>
        <end position="18"/>
    </location>
</feature>
<keyword evidence="3" id="KW-1185">Reference proteome</keyword>
<organism evidence="2 3">
    <name type="scientific">Simiduia aestuariiviva</name>
    <dbReference type="NCBI Taxonomy" id="1510459"/>
    <lineage>
        <taxon>Bacteria</taxon>
        <taxon>Pseudomonadati</taxon>
        <taxon>Pseudomonadota</taxon>
        <taxon>Gammaproteobacteria</taxon>
        <taxon>Cellvibrionales</taxon>
        <taxon>Cellvibrionaceae</taxon>
        <taxon>Simiduia</taxon>
    </lineage>
</organism>
<feature type="chain" id="PRO_5032715598" evidence="1">
    <location>
        <begin position="19"/>
        <end position="116"/>
    </location>
</feature>
<dbReference type="RefSeq" id="WP_183911713.1">
    <property type="nucleotide sequence ID" value="NZ_JACHXZ010000010.1"/>
</dbReference>
<gene>
    <name evidence="2" type="ORF">FHS30_003444</name>
</gene>
<sequence length="116" mass="13484">MNKVLLVVAALFSFNTLADTCTEIAKYDELMSQIYVVCPDLPNINDDDLGTIVYTIFKENEFTPDEYTIDFVTSKQFLTQESLTKENHVGFYYTHDNGLIIWPKNQDKIRHVQLRI</sequence>
<name>A0A839UXY5_9GAMM</name>